<feature type="compositionally biased region" description="Basic and acidic residues" evidence="2">
    <location>
        <begin position="853"/>
        <end position="862"/>
    </location>
</feature>
<feature type="compositionally biased region" description="Basic and acidic residues" evidence="2">
    <location>
        <begin position="513"/>
        <end position="536"/>
    </location>
</feature>
<evidence type="ECO:0000313" key="4">
    <source>
        <dbReference type="Proteomes" id="UP000698800"/>
    </source>
</evidence>
<dbReference type="SUPFAM" id="SSF81901">
    <property type="entry name" value="HCP-like"/>
    <property type="match status" value="1"/>
</dbReference>
<dbReference type="InterPro" id="IPR051726">
    <property type="entry name" value="Chitin_Synth_Reg"/>
</dbReference>
<organism evidence="3 4">
    <name type="scientific">Glutinoglossum americanum</name>
    <dbReference type="NCBI Taxonomy" id="1670608"/>
    <lineage>
        <taxon>Eukaryota</taxon>
        <taxon>Fungi</taxon>
        <taxon>Dikarya</taxon>
        <taxon>Ascomycota</taxon>
        <taxon>Pezizomycotina</taxon>
        <taxon>Geoglossomycetes</taxon>
        <taxon>Geoglossales</taxon>
        <taxon>Geoglossaceae</taxon>
        <taxon>Glutinoglossum</taxon>
    </lineage>
</organism>
<evidence type="ECO:0000256" key="2">
    <source>
        <dbReference type="SAM" id="MobiDB-lite"/>
    </source>
</evidence>
<feature type="compositionally biased region" description="Basic and acidic residues" evidence="2">
    <location>
        <begin position="46"/>
        <end position="60"/>
    </location>
</feature>
<feature type="compositionally biased region" description="Polar residues" evidence="2">
    <location>
        <begin position="739"/>
        <end position="774"/>
    </location>
</feature>
<reference evidence="3" key="1">
    <citation type="submission" date="2021-03" db="EMBL/GenBank/DDBJ databases">
        <title>Comparative genomics and phylogenomic investigation of the class Geoglossomycetes provide insights into ecological specialization and systematics.</title>
        <authorList>
            <person name="Melie T."/>
            <person name="Pirro S."/>
            <person name="Miller A.N."/>
            <person name="Quandt A."/>
        </authorList>
    </citation>
    <scope>NUCLEOTIDE SEQUENCE</scope>
    <source>
        <strain evidence="3">GBOQ0MN5Z8</strain>
    </source>
</reference>
<dbReference type="PANTHER" id="PTHR46430">
    <property type="entry name" value="PROTEIN SKT5-RELATED"/>
    <property type="match status" value="1"/>
</dbReference>
<gene>
    <name evidence="3" type="ORF">FGG08_003481</name>
</gene>
<feature type="compositionally biased region" description="Low complexity" evidence="2">
    <location>
        <begin position="63"/>
        <end position="79"/>
    </location>
</feature>
<dbReference type="Gene3D" id="1.25.40.10">
    <property type="entry name" value="Tetratricopeptide repeat domain"/>
    <property type="match status" value="2"/>
</dbReference>
<feature type="compositionally biased region" description="Polar residues" evidence="2">
    <location>
        <begin position="807"/>
        <end position="816"/>
    </location>
</feature>
<dbReference type="OrthoDB" id="4095816at2759"/>
<protein>
    <submittedName>
        <fullName evidence="3">Uncharacterized protein</fullName>
    </submittedName>
</protein>
<sequence length="862" mass="93759">MSSGNPHLGATFYPGGSDDFYMPEVISPSPQRVMPEVPEQIQENLAHLELEAINPKKEPEPQSPTQPQHPQSQSYHEPQATSSAKFPPRGASLMSEQYNGHSGQREQAPPVAPAGSYAMHGGGVQAQGHDQYQYHGVASRDYDESEQPSFSPFPKLHNPPSNVPPSDEEKEATLESARIPVLNSNDPETQLAWAQDALAYVEVAMQHERRITENDPNQPPRVQTPRVEHQLRVDAINVVSFLADQGHPKAEFMRGMWLEFAKFGFRMDKKEAYRSYVRAAEKGYARAEYRMGMQFENSNESMKAIKHYNQGAAQGDSASNYRLGMMTLLGQHGQKQDYTRGVQLIRLAADSADENAPQGAYVYGMLLARELPGIDVPEVFLPYDLKAARTNVEKAAYLGFARAQLKMGQAYELCQLGCEFNAALSLHYNALAARQGEAEADMAISKWFLCGQEGVFERDEELAFIYAKRAAESGLPTAEFAMGYFYEIGHYASVDLKEAQNWYRKAAEHGNKDATGRLDGISRSKTLSRKDHERVAVAKIQSMHGSQRGKRPARFQNPVQPLPAISDDAVDIPAGPAGYGYDASASNPGGSGPDQTYLNPFAGNQIPQRPATTTPYPTEDGPPRLSPRPGSAFGINPNIRPSSAFGINPNIRPISGTASPQRPYSTTGEGPSRGRGGGRVVSGPVTQPSYNAQVGRGRGGSPGSGFPQDDLNRSTPPRLDIGFSAPAEPPQEKKHKLQKPNSRAPQNTQLPISDSQPPQPSRVPTIQQPISQNQGYGGDFYPQGGHPGPRPLRKESLGKAGQANAPVPSSNRQSQGAPAPAGYNQISAQQKTSTSGLPGKGPKTFEEMGVPQGKKEDECLVM</sequence>
<dbReference type="SMART" id="SM00671">
    <property type="entry name" value="SEL1"/>
    <property type="match status" value="6"/>
</dbReference>
<name>A0A9P8I2G6_9PEZI</name>
<feature type="region of interest" description="Disordered" evidence="2">
    <location>
        <begin position="1"/>
        <end position="126"/>
    </location>
</feature>
<feature type="compositionally biased region" description="Polar residues" evidence="2">
    <location>
        <begin position="824"/>
        <end position="836"/>
    </location>
</feature>
<feature type="compositionally biased region" description="Polar residues" evidence="2">
    <location>
        <begin position="605"/>
        <end position="616"/>
    </location>
</feature>
<keyword evidence="1" id="KW-0677">Repeat</keyword>
<keyword evidence="4" id="KW-1185">Reference proteome</keyword>
<dbReference type="Proteomes" id="UP000698800">
    <property type="component" value="Unassembled WGS sequence"/>
</dbReference>
<evidence type="ECO:0000256" key="1">
    <source>
        <dbReference type="ARBA" id="ARBA00022737"/>
    </source>
</evidence>
<dbReference type="AlphaFoldDB" id="A0A9P8I2G6"/>
<evidence type="ECO:0000313" key="3">
    <source>
        <dbReference type="EMBL" id="KAH0542101.1"/>
    </source>
</evidence>
<dbReference type="InterPro" id="IPR011990">
    <property type="entry name" value="TPR-like_helical_dom_sf"/>
</dbReference>
<feature type="region of interest" description="Disordered" evidence="2">
    <location>
        <begin position="513"/>
        <end position="862"/>
    </location>
</feature>
<dbReference type="PANTHER" id="PTHR46430:SF2">
    <property type="entry name" value="CHITIN SYNTHASE REGULATORY FACTOR 4"/>
    <property type="match status" value="1"/>
</dbReference>
<feature type="region of interest" description="Disordered" evidence="2">
    <location>
        <begin position="139"/>
        <end position="174"/>
    </location>
</feature>
<accession>A0A9P8I2G6</accession>
<proteinExistence type="predicted"/>
<dbReference type="InterPro" id="IPR006597">
    <property type="entry name" value="Sel1-like"/>
</dbReference>
<comment type="caution">
    <text evidence="3">The sequence shown here is derived from an EMBL/GenBank/DDBJ whole genome shotgun (WGS) entry which is preliminary data.</text>
</comment>
<feature type="compositionally biased region" description="Gly residues" evidence="2">
    <location>
        <begin position="671"/>
        <end position="680"/>
    </location>
</feature>
<feature type="compositionally biased region" description="Polar residues" evidence="2">
    <location>
        <begin position="584"/>
        <end position="598"/>
    </location>
</feature>
<dbReference type="Pfam" id="PF08238">
    <property type="entry name" value="Sel1"/>
    <property type="match status" value="4"/>
</dbReference>
<dbReference type="EMBL" id="JAGHQL010000061">
    <property type="protein sequence ID" value="KAH0542101.1"/>
    <property type="molecule type" value="Genomic_DNA"/>
</dbReference>